<evidence type="ECO:0000256" key="1">
    <source>
        <dbReference type="ARBA" id="ARBA00022741"/>
    </source>
</evidence>
<feature type="domain" description="Helicase ATP-binding" evidence="5">
    <location>
        <begin position="169"/>
        <end position="318"/>
    </location>
</feature>
<dbReference type="PANTHER" id="PTHR45766">
    <property type="entry name" value="DNA ANNEALING HELICASE AND ENDONUCLEASE ZRANB3 FAMILY MEMBER"/>
    <property type="match status" value="1"/>
</dbReference>
<dbReference type="SMART" id="SM00487">
    <property type="entry name" value="DEXDc"/>
    <property type="match status" value="1"/>
</dbReference>
<dbReference type="RefSeq" id="WP_181931310.1">
    <property type="nucleotide sequence ID" value="NZ_CP054698.1"/>
</dbReference>
<dbReference type="CDD" id="cd18793">
    <property type="entry name" value="SF2_C_SNF"/>
    <property type="match status" value="1"/>
</dbReference>
<evidence type="ECO:0000313" key="7">
    <source>
        <dbReference type="EMBL" id="QMS88110.1"/>
    </source>
</evidence>
<dbReference type="GO" id="GO:0004386">
    <property type="term" value="F:helicase activity"/>
    <property type="evidence" value="ECO:0007669"/>
    <property type="project" value="UniProtKB-KW"/>
</dbReference>
<evidence type="ECO:0000256" key="4">
    <source>
        <dbReference type="ARBA" id="ARBA00022840"/>
    </source>
</evidence>
<dbReference type="Pfam" id="PF00271">
    <property type="entry name" value="Helicase_C"/>
    <property type="match status" value="1"/>
</dbReference>
<dbReference type="CDD" id="cd18011">
    <property type="entry name" value="DEXDc_RapA"/>
    <property type="match status" value="1"/>
</dbReference>
<sequence length="1104" mass="127071">MIKLGLLVQSQNNSLGIGKVTEISDANANVEYFCSIGQRLQKTLPLNSLSQVRLEPQARCYIKSQTHDDKWIVGRVFIWDEDTEMYQIDLPDKKTAIASVEDIYVRCNLPNTDPIQTLAMKGHETPYFHDKRLAFVKSLIKQRAVSRGMTGLISANINLYPHQVEVVRRVLEDPIQRYLLADEVGLGKTIEAGAILRQFLLDEPKKGAVILVPQYLLKQWRTELENKFYISHFGKRVAVLAVEDIHKINLKARIGCLILDEAHHIAAMATSKDATVRQRFQTCKEIAHKSDRLLLLSATPVLNHEQDFLAMLHLLDPTTYKIGDLEGFRAKVESRQQVGKVLLSFKEGAEPLVLKNNLQQLRNLFTEDEYLLKLADDLENCLQTNSTEQEQIVQAIRVHVSDTYRLHRRMLRNRRAAVEDVIFDRNFTPKEEYDLDERSLDIHELLNQWRSVAPSDKQYQRIFLLLFLAAGTWLGILEQVITARLTGKPHAKLIQEFKEDDVRILTTTPKFAGEEEILQSFLKIIRQPQEDGERRENLKTVLLNQLGTYFKIPANIRKNQKEFITRIQQRIKRPITGDILPKFIVFTSFVQTCGEIVRYLSDTFGAETIASHQFGESPDKVEEGLNRFKDNPNCFILVCDRSGEEGRNLQFADWLIHFDLPWSPNQLEQRIGRLDRIGSKIGIQSCALIGPYLEDSPHNAWYKVLKDGFGIFQQSIASLQFYVDEKLAELETTLFQSSAAGLLEMISPIQEQIETEIAKISEQNALDEIDANDEIATEYFQELDNYDACHLEMKRAIEGWICDALGFRGLNNPDSSDMRRYQPSTRTLVPINELKNRFADSYLDQFGTYNRRVANQNPGVKLFRVGEGFVEALWSYINWDDRGEAFAMWRTDASWDAKEGKEWFGFQCNYVVEANLRNAKQVLLDNKLDNSQFKNLQRRVDALFPPIIETIYVDGRNEPIRVVEDKALLSILQRPYKDKNNNQGRDYNLAKERLEIIDDFVDPSKWQNFCYQVRNTSAELLSNRPDFIELCQSCAKVAEKKLANRVEQLRLRLNQQSWDNALAEELKIETALNAAILEGIRQPLLRLDSVGFIVVSGRSLMQFD</sequence>
<proteinExistence type="predicted"/>
<dbReference type="KEGG" id="ned:HUN01_11090"/>
<evidence type="ECO:0000259" key="5">
    <source>
        <dbReference type="PROSITE" id="PS51192"/>
    </source>
</evidence>
<accession>A0A7D7LC62</accession>
<dbReference type="GO" id="GO:0003677">
    <property type="term" value="F:DNA binding"/>
    <property type="evidence" value="ECO:0007669"/>
    <property type="project" value="InterPro"/>
</dbReference>
<dbReference type="GO" id="GO:0005524">
    <property type="term" value="F:ATP binding"/>
    <property type="evidence" value="ECO:0007669"/>
    <property type="project" value="InterPro"/>
</dbReference>
<dbReference type="InterPro" id="IPR006935">
    <property type="entry name" value="Helicase/UvrB_N"/>
</dbReference>
<dbReference type="SMART" id="SM00490">
    <property type="entry name" value="HELICc"/>
    <property type="match status" value="1"/>
</dbReference>
<reference evidence="8" key="1">
    <citation type="submission" date="2020-06" db="EMBL/GenBank/DDBJ databases">
        <title>Nostoc edaphicum CCNP1411 genome.</title>
        <authorList>
            <person name="Fidor A."/>
            <person name="Grabski M."/>
            <person name="Gawor J."/>
            <person name="Gromadka R."/>
            <person name="Wegrzyn G."/>
            <person name="Mazur-Marzec H."/>
        </authorList>
    </citation>
    <scope>NUCLEOTIDE SEQUENCE [LARGE SCALE GENOMIC DNA]</scope>
    <source>
        <strain evidence="8">CCNP1411</strain>
    </source>
</reference>
<protein>
    <submittedName>
        <fullName evidence="7">Helicase</fullName>
    </submittedName>
</protein>
<organism evidence="7 8">
    <name type="scientific">Nostoc edaphicum CCNP1411</name>
    <dbReference type="NCBI Taxonomy" id="1472755"/>
    <lineage>
        <taxon>Bacteria</taxon>
        <taxon>Bacillati</taxon>
        <taxon>Cyanobacteriota</taxon>
        <taxon>Cyanophyceae</taxon>
        <taxon>Nostocales</taxon>
        <taxon>Nostocaceae</taxon>
        <taxon>Nostoc</taxon>
    </lineage>
</organism>
<keyword evidence="4" id="KW-0067">ATP-binding</keyword>
<dbReference type="InterPro" id="IPR049730">
    <property type="entry name" value="SNF2/RAD54-like_C"/>
</dbReference>
<evidence type="ECO:0000313" key="8">
    <source>
        <dbReference type="Proteomes" id="UP000514713"/>
    </source>
</evidence>
<dbReference type="InterPro" id="IPR027417">
    <property type="entry name" value="P-loop_NTPase"/>
</dbReference>
<evidence type="ECO:0000259" key="6">
    <source>
        <dbReference type="PROSITE" id="PS51194"/>
    </source>
</evidence>
<dbReference type="PROSITE" id="PS51194">
    <property type="entry name" value="HELICASE_CTER"/>
    <property type="match status" value="1"/>
</dbReference>
<gene>
    <name evidence="7" type="ORF">HUN01_11090</name>
</gene>
<keyword evidence="8" id="KW-1185">Reference proteome</keyword>
<dbReference type="SUPFAM" id="SSF52540">
    <property type="entry name" value="P-loop containing nucleoside triphosphate hydrolases"/>
    <property type="match status" value="2"/>
</dbReference>
<keyword evidence="3 7" id="KW-0347">Helicase</keyword>
<dbReference type="InterPro" id="IPR057342">
    <property type="entry name" value="DEXDc_RapA"/>
</dbReference>
<dbReference type="EMBL" id="CP054698">
    <property type="protein sequence ID" value="QMS88110.1"/>
    <property type="molecule type" value="Genomic_DNA"/>
</dbReference>
<dbReference type="InterPro" id="IPR001650">
    <property type="entry name" value="Helicase_C-like"/>
</dbReference>
<dbReference type="Pfam" id="PF04851">
    <property type="entry name" value="ResIII"/>
    <property type="match status" value="1"/>
</dbReference>
<dbReference type="NCBIfam" id="NF041062">
    <property type="entry name" value="DpdE"/>
    <property type="match status" value="1"/>
</dbReference>
<evidence type="ECO:0000256" key="2">
    <source>
        <dbReference type="ARBA" id="ARBA00022801"/>
    </source>
</evidence>
<dbReference type="Proteomes" id="UP000514713">
    <property type="component" value="Chromosome"/>
</dbReference>
<dbReference type="PROSITE" id="PS51192">
    <property type="entry name" value="HELICASE_ATP_BIND_1"/>
    <property type="match status" value="1"/>
</dbReference>
<evidence type="ECO:0000256" key="3">
    <source>
        <dbReference type="ARBA" id="ARBA00022806"/>
    </source>
</evidence>
<dbReference type="InterPro" id="IPR038718">
    <property type="entry name" value="SNF2-like_sf"/>
</dbReference>
<keyword evidence="1" id="KW-0547">Nucleotide-binding</keyword>
<dbReference type="InterPro" id="IPR014001">
    <property type="entry name" value="Helicase_ATP-bd"/>
</dbReference>
<feature type="domain" description="Helicase C-terminal" evidence="6">
    <location>
        <begin position="559"/>
        <end position="727"/>
    </location>
</feature>
<name>A0A7D7LC62_9NOSO</name>
<dbReference type="Gene3D" id="3.40.50.300">
    <property type="entry name" value="P-loop containing nucleotide triphosphate hydrolases"/>
    <property type="match status" value="1"/>
</dbReference>
<dbReference type="GO" id="GO:0016787">
    <property type="term" value="F:hydrolase activity"/>
    <property type="evidence" value="ECO:0007669"/>
    <property type="project" value="UniProtKB-KW"/>
</dbReference>
<dbReference type="PANTHER" id="PTHR45766:SF6">
    <property type="entry name" value="SWI_SNF-RELATED MATRIX-ASSOCIATED ACTIN-DEPENDENT REGULATOR OF CHROMATIN SUBFAMILY A-LIKE PROTEIN 1"/>
    <property type="match status" value="1"/>
</dbReference>
<dbReference type="Gene3D" id="3.40.50.10810">
    <property type="entry name" value="Tandem AAA-ATPase domain"/>
    <property type="match status" value="1"/>
</dbReference>
<dbReference type="AlphaFoldDB" id="A0A7D7LC62"/>
<keyword evidence="2" id="KW-0378">Hydrolase</keyword>